<evidence type="ECO:0000256" key="1">
    <source>
        <dbReference type="ARBA" id="ARBA00005820"/>
    </source>
</evidence>
<dbReference type="SMART" id="SM00862">
    <property type="entry name" value="Trans_reg_C"/>
    <property type="match status" value="1"/>
</dbReference>
<dbReference type="AlphaFoldDB" id="A0A6G9YEG0"/>
<dbReference type="Gene3D" id="1.25.40.10">
    <property type="entry name" value="Tetratricopeptide repeat domain"/>
    <property type="match status" value="2"/>
</dbReference>
<dbReference type="PANTHER" id="PTHR35807">
    <property type="entry name" value="TRANSCRIPTIONAL REGULATOR REDD-RELATED"/>
    <property type="match status" value="1"/>
</dbReference>
<keyword evidence="4" id="KW-0804">Transcription</keyword>
<dbReference type="Pfam" id="PF03704">
    <property type="entry name" value="BTAD"/>
    <property type="match status" value="1"/>
</dbReference>
<dbReference type="GO" id="GO:0043531">
    <property type="term" value="F:ADP binding"/>
    <property type="evidence" value="ECO:0007669"/>
    <property type="project" value="InterPro"/>
</dbReference>
<keyword evidence="3 5" id="KW-0238">DNA-binding</keyword>
<organism evidence="7 8">
    <name type="scientific">Nocardia arthritidis</name>
    <dbReference type="NCBI Taxonomy" id="228602"/>
    <lineage>
        <taxon>Bacteria</taxon>
        <taxon>Bacillati</taxon>
        <taxon>Actinomycetota</taxon>
        <taxon>Actinomycetes</taxon>
        <taxon>Mycobacteriales</taxon>
        <taxon>Nocardiaceae</taxon>
        <taxon>Nocardia</taxon>
    </lineage>
</organism>
<dbReference type="SMART" id="SM01043">
    <property type="entry name" value="BTAD"/>
    <property type="match status" value="1"/>
</dbReference>
<dbReference type="InterPro" id="IPR027417">
    <property type="entry name" value="P-loop_NTPase"/>
</dbReference>
<dbReference type="SMART" id="SM00028">
    <property type="entry name" value="TPR"/>
    <property type="match status" value="4"/>
</dbReference>
<sequence>MVVYPSRGGIVATFRVLGPVEVVVGGSPVDLGHARQRSALAVLLVEVGRPVSVDVMIDRLWGERPPMRARETVRGYASRLRRVLETVDVTLRRRTGGYVIEAVPAAVDVYHFRQLAEDARRVDDDVRAADLFGQALQLWRGTPFSGLDSPWLAEVADRWEAEHIAVQGEWIDRMLRAGRHPELIGVLPTWVAEHPLDERLIGQWMDVLRRNGRQAEALQVFHDLRGRLAEELGVDPGPQLQQQYQSILRGSPIPTTQRSTRQIGRKDIPRDIPDFTGRGQELARLMSVLGQGDDNATTGGVVTIDGMAGVGKTTLAVHAAHRLADRCPDAHLYIDLCGHSEHDSLDPMTALEALLRAIGVPGQIIPATLDRRASLWRAETTGHSMLLVLDNAADSGQVRPLLPGAGTCVTLVTSRRRLADLEGARALSIDVLSSEQAIDLFTRIVDDARVIAERTVVAEVTALCGQLPLAIRLAASRLRARPAWTVRHLADRLRNQQRRLGELAVGDRSVAAAFTLSYQHLDPQQRRMFRLLGLVRGPDIDIWAASSLAAIGLDAAERLLESLVDAHLLEQPRPGRYRFHDLLRDHAHATMLAEETPDSRRQCAQRLVDFYLHTAYAGDRLLRPTRILFRPDFPSPGCHPRPLHDHTAAFAWFDAEHLNVTAAQELAITQGLHQAVWQLASTLRQFHCQRGHLSADLAVCRAGMAAADELGDPVAQAHAHRLLGQACSTVGLWVEMREHLEKALALDEQTSDLAGQAHTHHLLCCYWDMGRSDPHRAVQHATHALRLFQTLGRSDWEGEELNSVAWLFAHLGDYDRARADATTALELCRRHGNRLGEAMTLDTLGYIAHHSGGHTDALTFYQQALAIDRELGMDFGLTATLDQIGHTYRALGRPDQTLAVWQEALELFQSQHRKDDAERMAKQMAALGYS</sequence>
<evidence type="ECO:0000313" key="7">
    <source>
        <dbReference type="EMBL" id="QIS11554.1"/>
    </source>
</evidence>
<feature type="DNA-binding region" description="OmpR/PhoB-type" evidence="5">
    <location>
        <begin position="2"/>
        <end position="102"/>
    </location>
</feature>
<dbReference type="SUPFAM" id="SSF46894">
    <property type="entry name" value="C-terminal effector domain of the bipartite response regulators"/>
    <property type="match status" value="1"/>
</dbReference>
<dbReference type="Proteomes" id="UP000503540">
    <property type="component" value="Chromosome"/>
</dbReference>
<dbReference type="Gene3D" id="1.10.10.10">
    <property type="entry name" value="Winged helix-like DNA-binding domain superfamily/Winged helix DNA-binding domain"/>
    <property type="match status" value="2"/>
</dbReference>
<protein>
    <submittedName>
        <fullName evidence="7">Tetratricopeptide repeat protein</fullName>
    </submittedName>
</protein>
<accession>A0A6G9YEG0</accession>
<dbReference type="InterPro" id="IPR051677">
    <property type="entry name" value="AfsR-DnrI-RedD_regulator"/>
</dbReference>
<dbReference type="InterPro" id="IPR005158">
    <property type="entry name" value="BTAD"/>
</dbReference>
<dbReference type="CDD" id="cd15831">
    <property type="entry name" value="BTAD"/>
    <property type="match status" value="1"/>
</dbReference>
<proteinExistence type="inferred from homology"/>
<dbReference type="GO" id="GO:0003677">
    <property type="term" value="F:DNA binding"/>
    <property type="evidence" value="ECO:0007669"/>
    <property type="project" value="UniProtKB-UniRule"/>
</dbReference>
<dbReference type="Gene3D" id="3.40.50.300">
    <property type="entry name" value="P-loop containing nucleotide triphosphate hydrolases"/>
    <property type="match status" value="1"/>
</dbReference>
<dbReference type="InterPro" id="IPR011990">
    <property type="entry name" value="TPR-like_helical_dom_sf"/>
</dbReference>
<dbReference type="PROSITE" id="PS51755">
    <property type="entry name" value="OMPR_PHOB"/>
    <property type="match status" value="1"/>
</dbReference>
<evidence type="ECO:0000256" key="5">
    <source>
        <dbReference type="PROSITE-ProRule" id="PRU01091"/>
    </source>
</evidence>
<dbReference type="InterPro" id="IPR016032">
    <property type="entry name" value="Sig_transdc_resp-reg_C-effctor"/>
</dbReference>
<reference evidence="7 8" key="1">
    <citation type="journal article" date="2019" name="ACS Chem. Biol.">
        <title>Identification and Mobilization of a Cryptic Antibiotic Biosynthesis Gene Locus from a Human-Pathogenic Nocardia Isolate.</title>
        <authorList>
            <person name="Herisse M."/>
            <person name="Ishida K."/>
            <person name="Porter J.L."/>
            <person name="Howden B."/>
            <person name="Hertweck C."/>
            <person name="Stinear T.P."/>
            <person name="Pidot S.J."/>
        </authorList>
    </citation>
    <scope>NUCLEOTIDE SEQUENCE [LARGE SCALE GENOMIC DNA]</scope>
    <source>
        <strain evidence="7 8">AUSMDU00012717</strain>
    </source>
</reference>
<gene>
    <name evidence="7" type="ORF">F5544_18400</name>
</gene>
<dbReference type="InterPro" id="IPR002182">
    <property type="entry name" value="NB-ARC"/>
</dbReference>
<evidence type="ECO:0000313" key="8">
    <source>
        <dbReference type="Proteomes" id="UP000503540"/>
    </source>
</evidence>
<dbReference type="KEGG" id="nah:F5544_18400"/>
<comment type="similarity">
    <text evidence="1">Belongs to the AfsR/DnrI/RedD regulatory family.</text>
</comment>
<keyword evidence="2" id="KW-0805">Transcription regulation</keyword>
<evidence type="ECO:0000256" key="3">
    <source>
        <dbReference type="ARBA" id="ARBA00023125"/>
    </source>
</evidence>
<dbReference type="InterPro" id="IPR019734">
    <property type="entry name" value="TPR_rpt"/>
</dbReference>
<dbReference type="InterPro" id="IPR001867">
    <property type="entry name" value="OmpR/PhoB-type_DNA-bd"/>
</dbReference>
<evidence type="ECO:0000259" key="6">
    <source>
        <dbReference type="PROSITE" id="PS51755"/>
    </source>
</evidence>
<evidence type="ECO:0000256" key="2">
    <source>
        <dbReference type="ARBA" id="ARBA00023015"/>
    </source>
</evidence>
<dbReference type="GO" id="GO:0006355">
    <property type="term" value="P:regulation of DNA-templated transcription"/>
    <property type="evidence" value="ECO:0007669"/>
    <property type="project" value="InterPro"/>
</dbReference>
<dbReference type="PRINTS" id="PR00364">
    <property type="entry name" value="DISEASERSIST"/>
</dbReference>
<dbReference type="Pfam" id="PF13424">
    <property type="entry name" value="TPR_12"/>
    <property type="match status" value="1"/>
</dbReference>
<dbReference type="InterPro" id="IPR036388">
    <property type="entry name" value="WH-like_DNA-bd_sf"/>
</dbReference>
<dbReference type="SUPFAM" id="SSF48452">
    <property type="entry name" value="TPR-like"/>
    <property type="match status" value="2"/>
</dbReference>
<keyword evidence="8" id="KW-1185">Reference proteome</keyword>
<name>A0A6G9YEG0_9NOCA</name>
<dbReference type="GO" id="GO:0000160">
    <property type="term" value="P:phosphorelay signal transduction system"/>
    <property type="evidence" value="ECO:0007669"/>
    <property type="project" value="InterPro"/>
</dbReference>
<dbReference type="Pfam" id="PF00931">
    <property type="entry name" value="NB-ARC"/>
    <property type="match status" value="1"/>
</dbReference>
<dbReference type="EMBL" id="CP046172">
    <property type="protein sequence ID" value="QIS11554.1"/>
    <property type="molecule type" value="Genomic_DNA"/>
</dbReference>
<evidence type="ECO:0000256" key="4">
    <source>
        <dbReference type="ARBA" id="ARBA00023163"/>
    </source>
</evidence>
<dbReference type="SUPFAM" id="SSF52540">
    <property type="entry name" value="P-loop containing nucleoside triphosphate hydrolases"/>
    <property type="match status" value="1"/>
</dbReference>
<dbReference type="PANTHER" id="PTHR35807:SF1">
    <property type="entry name" value="TRANSCRIPTIONAL REGULATOR REDD"/>
    <property type="match status" value="1"/>
</dbReference>
<feature type="domain" description="OmpR/PhoB-type" evidence="6">
    <location>
        <begin position="2"/>
        <end position="102"/>
    </location>
</feature>